<comment type="similarity">
    <text evidence="8">Belongs to the Bfd family.</text>
</comment>
<evidence type="ECO:0000256" key="7">
    <source>
        <dbReference type="ARBA" id="ARBA00039386"/>
    </source>
</evidence>
<keyword evidence="3" id="KW-0479">Metal-binding</keyword>
<keyword evidence="6" id="KW-0411">Iron-sulfur</keyword>
<dbReference type="EMBL" id="BMGG01000009">
    <property type="protein sequence ID" value="GGC83768.1"/>
    <property type="molecule type" value="Genomic_DNA"/>
</dbReference>
<evidence type="ECO:0000259" key="9">
    <source>
        <dbReference type="Pfam" id="PF04324"/>
    </source>
</evidence>
<evidence type="ECO:0000256" key="4">
    <source>
        <dbReference type="ARBA" id="ARBA00022982"/>
    </source>
</evidence>
<evidence type="ECO:0000256" key="1">
    <source>
        <dbReference type="ARBA" id="ARBA00022448"/>
    </source>
</evidence>
<dbReference type="AlphaFoldDB" id="A0A916UT66"/>
<dbReference type="InterPro" id="IPR007419">
    <property type="entry name" value="BFD-like_2Fe2S-bd_dom"/>
</dbReference>
<evidence type="ECO:0000256" key="2">
    <source>
        <dbReference type="ARBA" id="ARBA00022714"/>
    </source>
</evidence>
<reference evidence="10" key="2">
    <citation type="submission" date="2020-09" db="EMBL/GenBank/DDBJ databases">
        <authorList>
            <person name="Sun Q."/>
            <person name="Zhou Y."/>
        </authorList>
    </citation>
    <scope>NUCLEOTIDE SEQUENCE</scope>
    <source>
        <strain evidence="10">CGMCC 1.12919</strain>
    </source>
</reference>
<protein>
    <recommendedName>
        <fullName evidence="7">Bacterioferritin-associated ferredoxin</fullName>
    </recommendedName>
</protein>
<dbReference type="GO" id="GO:0051537">
    <property type="term" value="F:2 iron, 2 sulfur cluster binding"/>
    <property type="evidence" value="ECO:0007669"/>
    <property type="project" value="UniProtKB-KW"/>
</dbReference>
<dbReference type="PANTHER" id="PTHR37424:SF1">
    <property type="entry name" value="BACTERIOFERRITIN-ASSOCIATED FERREDOXIN"/>
    <property type="match status" value="1"/>
</dbReference>
<accession>A0A916UT66</accession>
<evidence type="ECO:0000256" key="3">
    <source>
        <dbReference type="ARBA" id="ARBA00022723"/>
    </source>
</evidence>
<proteinExistence type="inferred from homology"/>
<keyword evidence="4" id="KW-0249">Electron transport</keyword>
<dbReference type="InterPro" id="IPR041854">
    <property type="entry name" value="BFD-like_2Fe2S-bd_dom_sf"/>
</dbReference>
<sequence>MIVCSCNVLTDKQVLATLESETAGRPRSPGQVYRCLGCKPSCGRCLIRVRQLLEDARHSECEVGCATCPAAAHPDWAAGGDVRPQRISVPVARRYRRSEPQPGADVMIAQAAE</sequence>
<dbReference type="RefSeq" id="WP_188611622.1">
    <property type="nucleotide sequence ID" value="NZ_BMGG01000009.1"/>
</dbReference>
<dbReference type="Proteomes" id="UP000637002">
    <property type="component" value="Unassembled WGS sequence"/>
</dbReference>
<reference evidence="10" key="1">
    <citation type="journal article" date="2014" name="Int. J. Syst. Evol. Microbiol.">
        <title>Complete genome sequence of Corynebacterium casei LMG S-19264T (=DSM 44701T), isolated from a smear-ripened cheese.</title>
        <authorList>
            <consortium name="US DOE Joint Genome Institute (JGI-PGF)"/>
            <person name="Walter F."/>
            <person name="Albersmeier A."/>
            <person name="Kalinowski J."/>
            <person name="Ruckert C."/>
        </authorList>
    </citation>
    <scope>NUCLEOTIDE SEQUENCE</scope>
    <source>
        <strain evidence="10">CGMCC 1.12919</strain>
    </source>
</reference>
<dbReference type="Gene3D" id="1.10.10.1100">
    <property type="entry name" value="BFD-like [2Fe-2S]-binding domain"/>
    <property type="match status" value="1"/>
</dbReference>
<name>A0A916UT66_9HYPH</name>
<evidence type="ECO:0000256" key="8">
    <source>
        <dbReference type="ARBA" id="ARBA00046332"/>
    </source>
</evidence>
<keyword evidence="1" id="KW-0813">Transport</keyword>
<dbReference type="PANTHER" id="PTHR37424">
    <property type="entry name" value="BACTERIOFERRITIN-ASSOCIATED FERREDOXIN"/>
    <property type="match status" value="1"/>
</dbReference>
<organism evidence="10 11">
    <name type="scientific">Chelatococcus reniformis</name>
    <dbReference type="NCBI Taxonomy" id="1494448"/>
    <lineage>
        <taxon>Bacteria</taxon>
        <taxon>Pseudomonadati</taxon>
        <taxon>Pseudomonadota</taxon>
        <taxon>Alphaproteobacteria</taxon>
        <taxon>Hyphomicrobiales</taxon>
        <taxon>Chelatococcaceae</taxon>
        <taxon>Chelatococcus</taxon>
    </lineage>
</organism>
<evidence type="ECO:0000256" key="5">
    <source>
        <dbReference type="ARBA" id="ARBA00023004"/>
    </source>
</evidence>
<keyword evidence="11" id="KW-1185">Reference proteome</keyword>
<gene>
    <name evidence="10" type="ORF">GCM10010994_47080</name>
</gene>
<dbReference type="GO" id="GO:0046872">
    <property type="term" value="F:metal ion binding"/>
    <property type="evidence" value="ECO:0007669"/>
    <property type="project" value="UniProtKB-KW"/>
</dbReference>
<keyword evidence="2" id="KW-0001">2Fe-2S</keyword>
<keyword evidence="5" id="KW-0408">Iron</keyword>
<feature type="domain" description="BFD-like [2Fe-2S]-binding" evidence="9">
    <location>
        <begin position="2"/>
        <end position="54"/>
    </location>
</feature>
<evidence type="ECO:0000313" key="11">
    <source>
        <dbReference type="Proteomes" id="UP000637002"/>
    </source>
</evidence>
<dbReference type="Pfam" id="PF04324">
    <property type="entry name" value="Fer2_BFD"/>
    <property type="match status" value="1"/>
</dbReference>
<comment type="caution">
    <text evidence="10">The sequence shown here is derived from an EMBL/GenBank/DDBJ whole genome shotgun (WGS) entry which is preliminary data.</text>
</comment>
<evidence type="ECO:0000256" key="6">
    <source>
        <dbReference type="ARBA" id="ARBA00023014"/>
    </source>
</evidence>
<evidence type="ECO:0000313" key="10">
    <source>
        <dbReference type="EMBL" id="GGC83768.1"/>
    </source>
</evidence>
<dbReference type="InterPro" id="IPR052371">
    <property type="entry name" value="BFD-associated_ferredoxin"/>
</dbReference>